<sequence length="71" mass="8171">MVECSSFIKNLTITVGLTGEKYHICFQSAKISIKCGDFFLRNLPYVTKSTKNKFEKINNTILELAKTFKFK</sequence>
<evidence type="ECO:0000313" key="1">
    <source>
        <dbReference type="EMBL" id="RMW85944.1"/>
    </source>
</evidence>
<accession>A0ABX9VVB2</accession>
<protein>
    <submittedName>
        <fullName evidence="1">Uncharacterized protein</fullName>
    </submittedName>
</protein>
<evidence type="ECO:0000313" key="2">
    <source>
        <dbReference type="Proteomes" id="UP000274211"/>
    </source>
</evidence>
<gene>
    <name evidence="1" type="ORF">DOL88_05565</name>
</gene>
<organism evidence="1 2">
    <name type="scientific">Aggregatibacter aphrophilus</name>
    <name type="common">Haemophilus aphrophilus</name>
    <dbReference type="NCBI Taxonomy" id="732"/>
    <lineage>
        <taxon>Bacteria</taxon>
        <taxon>Pseudomonadati</taxon>
        <taxon>Pseudomonadota</taxon>
        <taxon>Gammaproteobacteria</taxon>
        <taxon>Pasteurellales</taxon>
        <taxon>Pasteurellaceae</taxon>
        <taxon>Aggregatibacter</taxon>
    </lineage>
</organism>
<dbReference type="EMBL" id="QMGS01000058">
    <property type="protein sequence ID" value="RMW85944.1"/>
    <property type="molecule type" value="Genomic_DNA"/>
</dbReference>
<proteinExistence type="predicted"/>
<dbReference type="Proteomes" id="UP000274211">
    <property type="component" value="Unassembled WGS sequence"/>
</dbReference>
<keyword evidence="2" id="KW-1185">Reference proteome</keyword>
<comment type="caution">
    <text evidence="1">The sequence shown here is derived from an EMBL/GenBank/DDBJ whole genome shotgun (WGS) entry which is preliminary data.</text>
</comment>
<name>A0ABX9VVB2_AGGAP</name>
<reference evidence="1 2" key="1">
    <citation type="journal article" date="2019" name="J. Oral Microbiol.">
        <title>Role of OmpA1 and OmpA2 in Aggregatibacter actinomycetemcomitans and Aggregatibacter aphrophilus serum resistance.</title>
        <authorList>
            <person name="Lindholm M."/>
            <person name="Min Aung K."/>
            <person name="Nyunt Wai S."/>
            <person name="Oscarsson J."/>
        </authorList>
    </citation>
    <scope>NUCLEOTIDE SEQUENCE [LARGE SCALE GENOMIC DNA]</scope>
    <source>
        <strain evidence="1 2">HK83</strain>
    </source>
</reference>